<evidence type="ECO:0000256" key="9">
    <source>
        <dbReference type="RuleBase" id="RU003357"/>
    </source>
</evidence>
<feature type="domain" description="TonB-dependent receptor plug" evidence="12">
    <location>
        <begin position="180"/>
        <end position="283"/>
    </location>
</feature>
<feature type="domain" description="AMIN" evidence="13">
    <location>
        <begin position="55"/>
        <end position="150"/>
    </location>
</feature>
<keyword evidence="6 8" id="KW-0472">Membrane</keyword>
<dbReference type="InterPro" id="IPR021731">
    <property type="entry name" value="AMIN_dom"/>
</dbReference>
<reference evidence="14" key="1">
    <citation type="submission" date="2020-10" db="EMBL/GenBank/DDBJ databases">
        <authorList>
            <person name="Castelo-Branco R."/>
            <person name="Eusebio N."/>
            <person name="Adriana R."/>
            <person name="Vieira A."/>
            <person name="Brugerolle De Fraissinette N."/>
            <person name="Rezende De Castro R."/>
            <person name="Schneider M.P."/>
            <person name="Vasconcelos V."/>
            <person name="Leao P.N."/>
        </authorList>
    </citation>
    <scope>NUCLEOTIDE SEQUENCE</scope>
    <source>
        <strain evidence="14">LEGE 07310</strain>
    </source>
</reference>
<dbReference type="RefSeq" id="WP_193904511.1">
    <property type="nucleotide sequence ID" value="NZ_JADEXG010000001.1"/>
</dbReference>
<protein>
    <submittedName>
        <fullName evidence="14">TonB-dependent receptor</fullName>
    </submittedName>
</protein>
<keyword evidence="3 8" id="KW-1134">Transmembrane beta strand</keyword>
<dbReference type="CDD" id="cd01347">
    <property type="entry name" value="ligand_gated_channel"/>
    <property type="match status" value="1"/>
</dbReference>
<accession>A0A8J7D9Z3</accession>
<dbReference type="AlphaFoldDB" id="A0A8J7D9Z3"/>
<sequence>MTISKAWNFWVFSLMAIAVSSPVRAETLEIDSNLQRSPTIANQFAQMDAAAAITDVQIHPTPNGLEVILVFEGALPAEMARITGNALIVEIPNATLNLADEAAAEQFSPIEGIALIQVTGLPNNRVQIAVTGTEAAPEVQTNVENGSLVLSIVPGTASTVVEDSDTIQLVVTATRTETDILDVPRSVTVITRDEIEQQSQFTNNLPDILGELVPGLGPPTLQNRTRNLSLRGRTALILIDGIPQNPNTGFATELSVIDPAAVERIEVVRGPSAIYGDGATGGIINIITRSPIEEGVAYNVGVGTQTSLTSVQGNSFGYNFQAGAAAADDRADGRLTVSYDIRNGQFDANGDRIPPETGIADTDRLGILAKLGYDLDEQQRLGFTYSYYQEEVETEFTSDPIVFDIPGLQTARALQIGEIDYDEEPQQTNHVLNLTYRHAELLNSQLDAQLYYRDTELVQQFTDLRSGTFPAFFPRLWQTSLDASEWGARVQLETPLGNSASLLWGADYSQEDNERPLLISDPATFDDDQTLNIVNRSLSQSPRYDLNSLGIFAQARWDITEQWQISGGLRYDSFDFSVDDYQLAFRFPREREGGSGDADDISFNAGVIYRPIPAIGLFTNFAQGFSIPSLGAAFGAVGPDFDIDNNLFLEPQKVNSYEIGIRTEFRQVQASLAGFYNESDLGSALQVGADGLTELVRAPQRNYGVEATVDWQHSDVWRLGGYFSWNEGENDVDDDGEFLALSSVQVQPYKVGFYVENDTTPGWTNRLQLLAVGGRDRAFDADVDGFDIDGYVTLDFLSSLQLGRGKLTLGIENLLNNQYLPVSSQERIGATEERRYAAPGTTLSLRYSVTF</sequence>
<evidence type="ECO:0000313" key="15">
    <source>
        <dbReference type="Proteomes" id="UP000636505"/>
    </source>
</evidence>
<comment type="similarity">
    <text evidence="8 9">Belongs to the TonB-dependent receptor family.</text>
</comment>
<dbReference type="Gene3D" id="2.40.170.20">
    <property type="entry name" value="TonB-dependent receptor, beta-barrel domain"/>
    <property type="match status" value="1"/>
</dbReference>
<dbReference type="Pfam" id="PF07715">
    <property type="entry name" value="Plug"/>
    <property type="match status" value="1"/>
</dbReference>
<evidence type="ECO:0000256" key="8">
    <source>
        <dbReference type="PROSITE-ProRule" id="PRU01360"/>
    </source>
</evidence>
<dbReference type="Proteomes" id="UP000636505">
    <property type="component" value="Unassembled WGS sequence"/>
</dbReference>
<comment type="caution">
    <text evidence="14">The sequence shown here is derived from an EMBL/GenBank/DDBJ whole genome shotgun (WGS) entry which is preliminary data.</text>
</comment>
<evidence type="ECO:0000256" key="7">
    <source>
        <dbReference type="ARBA" id="ARBA00023237"/>
    </source>
</evidence>
<evidence type="ECO:0000256" key="5">
    <source>
        <dbReference type="ARBA" id="ARBA00023077"/>
    </source>
</evidence>
<evidence type="ECO:0000259" key="11">
    <source>
        <dbReference type="Pfam" id="PF00593"/>
    </source>
</evidence>
<dbReference type="InterPro" id="IPR012910">
    <property type="entry name" value="Plug_dom"/>
</dbReference>
<name>A0A8J7D9Z3_9CYAN</name>
<proteinExistence type="inferred from homology"/>
<keyword evidence="2 8" id="KW-0813">Transport</keyword>
<evidence type="ECO:0000256" key="1">
    <source>
        <dbReference type="ARBA" id="ARBA00004571"/>
    </source>
</evidence>
<feature type="signal peptide" evidence="10">
    <location>
        <begin position="1"/>
        <end position="25"/>
    </location>
</feature>
<comment type="subcellular location">
    <subcellularLocation>
        <location evidence="1 8">Cell outer membrane</location>
        <topology evidence="1 8">Multi-pass membrane protein</topology>
    </subcellularLocation>
</comment>
<dbReference type="GO" id="GO:0044718">
    <property type="term" value="P:siderophore transmembrane transport"/>
    <property type="evidence" value="ECO:0007669"/>
    <property type="project" value="TreeGrafter"/>
</dbReference>
<evidence type="ECO:0000259" key="12">
    <source>
        <dbReference type="Pfam" id="PF07715"/>
    </source>
</evidence>
<dbReference type="SUPFAM" id="SSF56935">
    <property type="entry name" value="Porins"/>
    <property type="match status" value="1"/>
</dbReference>
<evidence type="ECO:0000259" key="13">
    <source>
        <dbReference type="Pfam" id="PF11741"/>
    </source>
</evidence>
<evidence type="ECO:0000256" key="10">
    <source>
        <dbReference type="SAM" id="SignalP"/>
    </source>
</evidence>
<dbReference type="InterPro" id="IPR036942">
    <property type="entry name" value="Beta-barrel_TonB_sf"/>
</dbReference>
<dbReference type="EMBL" id="JADEXG010000001">
    <property type="protein sequence ID" value="MBE9075862.1"/>
    <property type="molecule type" value="Genomic_DNA"/>
</dbReference>
<evidence type="ECO:0000256" key="6">
    <source>
        <dbReference type="ARBA" id="ARBA00023136"/>
    </source>
</evidence>
<evidence type="ECO:0000256" key="4">
    <source>
        <dbReference type="ARBA" id="ARBA00022692"/>
    </source>
</evidence>
<dbReference type="PANTHER" id="PTHR30069">
    <property type="entry name" value="TONB-DEPENDENT OUTER MEMBRANE RECEPTOR"/>
    <property type="match status" value="1"/>
</dbReference>
<evidence type="ECO:0000313" key="14">
    <source>
        <dbReference type="EMBL" id="MBE9075862.1"/>
    </source>
</evidence>
<dbReference type="GO" id="GO:0009279">
    <property type="term" value="C:cell outer membrane"/>
    <property type="evidence" value="ECO:0007669"/>
    <property type="project" value="UniProtKB-SubCell"/>
</dbReference>
<keyword evidence="14" id="KW-0675">Receptor</keyword>
<evidence type="ECO:0000256" key="3">
    <source>
        <dbReference type="ARBA" id="ARBA00022452"/>
    </source>
</evidence>
<dbReference type="InterPro" id="IPR037066">
    <property type="entry name" value="Plug_dom_sf"/>
</dbReference>
<dbReference type="Pfam" id="PF00593">
    <property type="entry name" value="TonB_dep_Rec_b-barrel"/>
    <property type="match status" value="1"/>
</dbReference>
<keyword evidence="5 9" id="KW-0798">TonB box</keyword>
<keyword evidence="10" id="KW-0732">Signal</keyword>
<dbReference type="GO" id="GO:0015344">
    <property type="term" value="F:siderophore uptake transmembrane transporter activity"/>
    <property type="evidence" value="ECO:0007669"/>
    <property type="project" value="TreeGrafter"/>
</dbReference>
<feature type="domain" description="TonB-dependent receptor-like beta-barrel" evidence="11">
    <location>
        <begin position="376"/>
        <end position="814"/>
    </location>
</feature>
<dbReference type="PROSITE" id="PS52016">
    <property type="entry name" value="TONB_DEPENDENT_REC_3"/>
    <property type="match status" value="1"/>
</dbReference>
<gene>
    <name evidence="14" type="ORF">IQ241_00865</name>
</gene>
<dbReference type="InterPro" id="IPR039426">
    <property type="entry name" value="TonB-dep_rcpt-like"/>
</dbReference>
<keyword evidence="7 8" id="KW-0998">Cell outer membrane</keyword>
<evidence type="ECO:0000256" key="2">
    <source>
        <dbReference type="ARBA" id="ARBA00022448"/>
    </source>
</evidence>
<dbReference type="PANTHER" id="PTHR30069:SF42">
    <property type="entry name" value="FERRIC AEROBACTIN RECEPTOR"/>
    <property type="match status" value="1"/>
</dbReference>
<dbReference type="Pfam" id="PF11741">
    <property type="entry name" value="AMIN"/>
    <property type="match status" value="1"/>
</dbReference>
<dbReference type="InterPro" id="IPR000531">
    <property type="entry name" value="Beta-barrel_TonB"/>
</dbReference>
<organism evidence="14 15">
    <name type="scientific">Vasconcelosia minhoensis LEGE 07310</name>
    <dbReference type="NCBI Taxonomy" id="915328"/>
    <lineage>
        <taxon>Bacteria</taxon>
        <taxon>Bacillati</taxon>
        <taxon>Cyanobacteriota</taxon>
        <taxon>Cyanophyceae</taxon>
        <taxon>Nodosilineales</taxon>
        <taxon>Cymatolegaceae</taxon>
        <taxon>Vasconcelosia</taxon>
        <taxon>Vasconcelosia minhoensis</taxon>
    </lineage>
</organism>
<keyword evidence="15" id="KW-1185">Reference proteome</keyword>
<feature type="chain" id="PRO_5035157215" evidence="10">
    <location>
        <begin position="26"/>
        <end position="851"/>
    </location>
</feature>
<keyword evidence="4 8" id="KW-0812">Transmembrane</keyword>
<dbReference type="Gene3D" id="2.170.130.10">
    <property type="entry name" value="TonB-dependent receptor, plug domain"/>
    <property type="match status" value="1"/>
</dbReference>